<proteinExistence type="predicted"/>
<feature type="coiled-coil region" evidence="1">
    <location>
        <begin position="5"/>
        <end position="39"/>
    </location>
</feature>
<sequence>VEQRLSNAEKRQRSTEQKMQALQEKVERLEAILGIMQNEVPPTPTEENTSFDRKVEPCVLICRSKNIISRDELVKSVVGPTLEKNNMQLSEIVIESDPAAKRFVVRVSGSAPYASRLINQILGSFKIAAAQWEIFFANDVNGTRAEVYISTDKSPCQVQREILTQKNKTTLVNLYPDHHFHINKQLGEVSTQWEPLVRVPPRAGVRSKPIFEFDEANLAFFGIDRETASEKLENLNP</sequence>
<organism evidence="2 3">
    <name type="scientific">Prorocentrum cordatum</name>
    <dbReference type="NCBI Taxonomy" id="2364126"/>
    <lineage>
        <taxon>Eukaryota</taxon>
        <taxon>Sar</taxon>
        <taxon>Alveolata</taxon>
        <taxon>Dinophyceae</taxon>
        <taxon>Prorocentrales</taxon>
        <taxon>Prorocentraceae</taxon>
        <taxon>Prorocentrum</taxon>
    </lineage>
</organism>
<evidence type="ECO:0000256" key="1">
    <source>
        <dbReference type="SAM" id="Coils"/>
    </source>
</evidence>
<evidence type="ECO:0000313" key="3">
    <source>
        <dbReference type="Proteomes" id="UP001189429"/>
    </source>
</evidence>
<feature type="non-terminal residue" evidence="2">
    <location>
        <position position="1"/>
    </location>
</feature>
<name>A0ABN9T1Z7_9DINO</name>
<keyword evidence="3" id="KW-1185">Reference proteome</keyword>
<reference evidence="2" key="1">
    <citation type="submission" date="2023-10" db="EMBL/GenBank/DDBJ databases">
        <authorList>
            <person name="Chen Y."/>
            <person name="Shah S."/>
            <person name="Dougan E. K."/>
            <person name="Thang M."/>
            <person name="Chan C."/>
        </authorList>
    </citation>
    <scope>NUCLEOTIDE SEQUENCE [LARGE SCALE GENOMIC DNA]</scope>
</reference>
<dbReference type="Proteomes" id="UP001189429">
    <property type="component" value="Unassembled WGS sequence"/>
</dbReference>
<keyword evidence="1" id="KW-0175">Coiled coil</keyword>
<feature type="non-terminal residue" evidence="2">
    <location>
        <position position="237"/>
    </location>
</feature>
<accession>A0ABN9T1Z7</accession>
<gene>
    <name evidence="2" type="ORF">PCOR1329_LOCUS34778</name>
</gene>
<protein>
    <submittedName>
        <fullName evidence="2">Uncharacterized protein</fullName>
    </submittedName>
</protein>
<comment type="caution">
    <text evidence="2">The sequence shown here is derived from an EMBL/GenBank/DDBJ whole genome shotgun (WGS) entry which is preliminary data.</text>
</comment>
<dbReference type="EMBL" id="CAUYUJ010014260">
    <property type="protein sequence ID" value="CAK0838978.1"/>
    <property type="molecule type" value="Genomic_DNA"/>
</dbReference>
<evidence type="ECO:0000313" key="2">
    <source>
        <dbReference type="EMBL" id="CAK0838978.1"/>
    </source>
</evidence>